<evidence type="ECO:0000313" key="5">
    <source>
        <dbReference type="Proteomes" id="UP000000719"/>
    </source>
</evidence>
<dbReference type="GO" id="GO:0004222">
    <property type="term" value="F:metalloendopeptidase activity"/>
    <property type="evidence" value="ECO:0007669"/>
    <property type="project" value="TreeGrafter"/>
</dbReference>
<dbReference type="CDD" id="cd12797">
    <property type="entry name" value="M23_peptidase"/>
    <property type="match status" value="1"/>
</dbReference>
<feature type="domain" description="M23ase beta-sheet core" evidence="3">
    <location>
        <begin position="234"/>
        <end position="328"/>
    </location>
</feature>
<keyword evidence="5" id="KW-1185">Reference proteome</keyword>
<dbReference type="InterPro" id="IPR011055">
    <property type="entry name" value="Dup_hybrid_motif"/>
</dbReference>
<organism evidence="4 5">
    <name type="scientific">Halothermothrix orenii (strain H 168 / OCM 544 / DSM 9562)</name>
    <dbReference type="NCBI Taxonomy" id="373903"/>
    <lineage>
        <taxon>Bacteria</taxon>
        <taxon>Bacillati</taxon>
        <taxon>Bacillota</taxon>
        <taxon>Clostridia</taxon>
        <taxon>Halanaerobiales</taxon>
        <taxon>Halothermotrichaceae</taxon>
        <taxon>Halothermothrix</taxon>
    </lineage>
</organism>
<evidence type="ECO:0000259" key="3">
    <source>
        <dbReference type="Pfam" id="PF01551"/>
    </source>
</evidence>
<name>B8D1E1_HALOH</name>
<evidence type="ECO:0000256" key="1">
    <source>
        <dbReference type="SAM" id="Coils"/>
    </source>
</evidence>
<sequence>MEKWRKKIKEYLMEKVSITITPSPRYKIKTFSMRRITPVIILLIICTTIGVLGYLYKHYQYSYIEVSQTLTTLRGVKEENKELKEELMALSNVTEELKEDVNKLKEHKQEIRSMIQHDKKEDDENNVNLTLQTFFSYNNGIIQSGLPMGGSEYHIYYQEPARLIKRMKQTIDHLKKELPEEKKDYNKLEKSVKHYNALMAATPSIWPLADRGRGFITSEFGWRKDPADNNRREFHDGLDIGVMYNTPVLATADGKVTFAGWMNGYGWVVKIYHGFGFETRYAHLNRIKVKKGQWVKRGQVIALSGNSGKSTGPHLHYEVRKNNIPQNPRNYIGR</sequence>
<evidence type="ECO:0000256" key="2">
    <source>
        <dbReference type="SAM" id="Phobius"/>
    </source>
</evidence>
<dbReference type="RefSeq" id="WP_015924061.1">
    <property type="nucleotide sequence ID" value="NC_011899.1"/>
</dbReference>
<dbReference type="OrthoDB" id="9809488at2"/>
<dbReference type="AlphaFoldDB" id="B8D1E1"/>
<accession>B8D1E1</accession>
<evidence type="ECO:0000313" key="4">
    <source>
        <dbReference type="EMBL" id="ACL71093.1"/>
    </source>
</evidence>
<dbReference type="SUPFAM" id="SSF51261">
    <property type="entry name" value="Duplicated hybrid motif"/>
    <property type="match status" value="1"/>
</dbReference>
<dbReference type="Gene3D" id="2.70.70.10">
    <property type="entry name" value="Glucose Permease (Domain IIA)"/>
    <property type="match status" value="1"/>
</dbReference>
<dbReference type="HOGENOM" id="CLU_029425_2_4_9"/>
<keyword evidence="2" id="KW-0812">Transmembrane</keyword>
<feature type="coiled-coil region" evidence="1">
    <location>
        <begin position="66"/>
        <end position="114"/>
    </location>
</feature>
<reference evidence="4 5" key="1">
    <citation type="journal article" date="2009" name="PLoS ONE">
        <title>Genome analysis of the anaerobic thermohalophilic bacterium Halothermothrix orenii.</title>
        <authorList>
            <person name="Mavromatis K."/>
            <person name="Ivanova N."/>
            <person name="Anderson I."/>
            <person name="Lykidis A."/>
            <person name="Hooper S.D."/>
            <person name="Sun H."/>
            <person name="Kunin V."/>
            <person name="Lapidus A."/>
            <person name="Hugenholtz P."/>
            <person name="Patel B."/>
            <person name="Kyrpides N.C."/>
        </authorList>
    </citation>
    <scope>NUCLEOTIDE SEQUENCE [LARGE SCALE GENOMIC DNA]</scope>
    <source>
        <strain evidence="5">H 168 / OCM 544 / DSM 9562</strain>
    </source>
</reference>
<keyword evidence="2" id="KW-0472">Membrane</keyword>
<dbReference type="PANTHER" id="PTHR21666">
    <property type="entry name" value="PEPTIDASE-RELATED"/>
    <property type="match status" value="1"/>
</dbReference>
<proteinExistence type="predicted"/>
<dbReference type="InterPro" id="IPR016047">
    <property type="entry name" value="M23ase_b-sheet_dom"/>
</dbReference>
<protein>
    <submittedName>
        <fullName evidence="4">Peptidase M23B</fullName>
    </submittedName>
</protein>
<dbReference type="Proteomes" id="UP000000719">
    <property type="component" value="Chromosome"/>
</dbReference>
<dbReference type="Pfam" id="PF01551">
    <property type="entry name" value="Peptidase_M23"/>
    <property type="match status" value="1"/>
</dbReference>
<keyword evidence="1" id="KW-0175">Coiled coil</keyword>
<dbReference type="InterPro" id="IPR050570">
    <property type="entry name" value="Cell_wall_metabolism_enzyme"/>
</dbReference>
<feature type="transmembrane region" description="Helical" evidence="2">
    <location>
        <begin position="36"/>
        <end position="56"/>
    </location>
</feature>
<dbReference type="FunFam" id="2.70.70.10:FF:000006">
    <property type="entry name" value="M23 family peptidase"/>
    <property type="match status" value="1"/>
</dbReference>
<dbReference type="KEGG" id="hor:Hore_23480"/>
<dbReference type="eggNOG" id="COG0739">
    <property type="taxonomic scope" value="Bacteria"/>
</dbReference>
<dbReference type="STRING" id="373903.Hore_23480"/>
<keyword evidence="2" id="KW-1133">Transmembrane helix</keyword>
<gene>
    <name evidence="4" type="ordered locus">Hore_23480</name>
</gene>
<feature type="coiled-coil region" evidence="1">
    <location>
        <begin position="164"/>
        <end position="191"/>
    </location>
</feature>
<dbReference type="PANTHER" id="PTHR21666:SF286">
    <property type="entry name" value="LIPOPROTEIN NLPD"/>
    <property type="match status" value="1"/>
</dbReference>
<dbReference type="EMBL" id="CP001098">
    <property type="protein sequence ID" value="ACL71093.1"/>
    <property type="molecule type" value="Genomic_DNA"/>
</dbReference>